<dbReference type="Proteomes" id="UP000000292">
    <property type="component" value="Chromosome"/>
</dbReference>
<dbReference type="HOGENOM" id="CLU_2505435_0_0_9"/>
<dbReference type="AlphaFoldDB" id="F8IDD7"/>
<proteinExistence type="predicted"/>
<accession>F8IDD7</accession>
<reference evidence="4" key="2">
    <citation type="submission" date="2011-06" db="EMBL/GenBank/DDBJ databases">
        <title>The complete genome sequence of Alicyclobacillus acidocaldarius sp. Tc-4-1.</title>
        <authorList>
            <person name="Chen Y."/>
            <person name="He Y."/>
            <person name="Dong Z."/>
            <person name="Hu S."/>
        </authorList>
    </citation>
    <scope>NUCLEOTIDE SEQUENCE [LARGE SCALE GENOMIC DNA]</scope>
    <source>
        <strain evidence="4">Tc-4-1</strain>
    </source>
</reference>
<keyword evidence="2" id="KW-1133">Transmembrane helix</keyword>
<organism evidence="3 4">
    <name type="scientific">Alicyclobacillus acidocaldarius (strain Tc-4-1)</name>
    <name type="common">Bacillus acidocaldarius</name>
    <dbReference type="NCBI Taxonomy" id="1048834"/>
    <lineage>
        <taxon>Bacteria</taxon>
        <taxon>Bacillati</taxon>
        <taxon>Bacillota</taxon>
        <taxon>Bacilli</taxon>
        <taxon>Bacillales</taxon>
        <taxon>Alicyclobacillaceae</taxon>
        <taxon>Alicyclobacillus</taxon>
    </lineage>
</organism>
<feature type="compositionally biased region" description="Basic residues" evidence="1">
    <location>
        <begin position="65"/>
        <end position="76"/>
    </location>
</feature>
<evidence type="ECO:0000313" key="4">
    <source>
        <dbReference type="Proteomes" id="UP000000292"/>
    </source>
</evidence>
<evidence type="ECO:0000256" key="1">
    <source>
        <dbReference type="SAM" id="MobiDB-lite"/>
    </source>
</evidence>
<feature type="region of interest" description="Disordered" evidence="1">
    <location>
        <begin position="65"/>
        <end position="85"/>
    </location>
</feature>
<gene>
    <name evidence="3" type="ordered locus">TC41_1873</name>
</gene>
<dbReference type="KEGG" id="aad:TC41_1873"/>
<keyword evidence="2" id="KW-0812">Transmembrane</keyword>
<protein>
    <submittedName>
        <fullName evidence="3">Uncharacterized protein</fullName>
    </submittedName>
</protein>
<evidence type="ECO:0000313" key="3">
    <source>
        <dbReference type="EMBL" id="AEJ43790.1"/>
    </source>
</evidence>
<sequence>MYFLLENSRSVPNLSWSNPGTWFLFLGFSLFSLLASILGALFTVVMFPLLLWIARWCVTCLKSAKSKLKRSKKKRHTNNEIGKTN</sequence>
<name>F8IDD7_ALIAT</name>
<feature type="transmembrane region" description="Helical" evidence="2">
    <location>
        <begin position="20"/>
        <end position="53"/>
    </location>
</feature>
<keyword evidence="2" id="KW-0472">Membrane</keyword>
<reference evidence="3 4" key="1">
    <citation type="journal article" date="2011" name="J. Bacteriol.">
        <title>Complete Genome Sequence of Alicyclobacillus acidocaldarius Strain Tc-4-1.</title>
        <authorList>
            <person name="Chen Y."/>
            <person name="He Y."/>
            <person name="Zhang B."/>
            <person name="Yang J."/>
            <person name="Li W."/>
            <person name="Dong Z."/>
            <person name="Hu S."/>
        </authorList>
    </citation>
    <scope>NUCLEOTIDE SEQUENCE [LARGE SCALE GENOMIC DNA]</scope>
    <source>
        <strain evidence="3 4">Tc-4-1</strain>
    </source>
</reference>
<dbReference type="EMBL" id="CP002902">
    <property type="protein sequence ID" value="AEJ43790.1"/>
    <property type="molecule type" value="Genomic_DNA"/>
</dbReference>
<evidence type="ECO:0000256" key="2">
    <source>
        <dbReference type="SAM" id="Phobius"/>
    </source>
</evidence>